<evidence type="ECO:0000313" key="4">
    <source>
        <dbReference type="Proteomes" id="UP000826725"/>
    </source>
</evidence>
<protein>
    <recommendedName>
        <fullName evidence="5">Glycerol acyltransferase</fullName>
    </recommendedName>
</protein>
<dbReference type="InterPro" id="IPR022742">
    <property type="entry name" value="Hydrolase_4"/>
</dbReference>
<gene>
    <name evidence="3" type="ORF">DGMP_30320</name>
</gene>
<keyword evidence="4" id="KW-1185">Reference proteome</keyword>
<dbReference type="RefSeq" id="WP_228854706.1">
    <property type="nucleotide sequence ID" value="NZ_AP024086.1"/>
</dbReference>
<name>A0A8D5FQ38_9BACT</name>
<dbReference type="InterPro" id="IPR002123">
    <property type="entry name" value="Plipid/glycerol_acylTrfase"/>
</dbReference>
<feature type="domain" description="Phospholipid/glycerol acyltransferase" evidence="1">
    <location>
        <begin position="24"/>
        <end position="153"/>
    </location>
</feature>
<dbReference type="Pfam" id="PF12146">
    <property type="entry name" value="Hydrolase_4"/>
    <property type="match status" value="1"/>
</dbReference>
<evidence type="ECO:0008006" key="5">
    <source>
        <dbReference type="Google" id="ProtNLM"/>
    </source>
</evidence>
<feature type="domain" description="Serine aminopeptidase S33" evidence="2">
    <location>
        <begin position="484"/>
        <end position="700"/>
    </location>
</feature>
<dbReference type="Proteomes" id="UP000826725">
    <property type="component" value="Chromosome"/>
</dbReference>
<reference evidence="3" key="1">
    <citation type="submission" date="2020-09" db="EMBL/GenBank/DDBJ databases">
        <title>Desulfogranum mesoprofundum gen. nov., sp. nov., a novel mesophilic, sulfate-reducing chemolithoautotroph isolated from a deep-sea hydrothermal vent chimney in the Suiyo Seamount.</title>
        <authorList>
            <person name="Hashimoto Y."/>
            <person name="Nakagawa S."/>
        </authorList>
    </citation>
    <scope>NUCLEOTIDE SEQUENCE</scope>
    <source>
        <strain evidence="3">KT2</strain>
    </source>
</reference>
<dbReference type="InterPro" id="IPR051044">
    <property type="entry name" value="MAG_DAG_Lipase"/>
</dbReference>
<evidence type="ECO:0000313" key="3">
    <source>
        <dbReference type="EMBL" id="BCL62339.1"/>
    </source>
</evidence>
<sequence length="719" mass="82005">MNRSAYLTTGLAIKALSRLSKANIVIHGEENIPAHPTIFVINHFTRLETLLLPASIYNLTDVPVWSLADASLFKGGLEKFFDLVGVVSTADPKRDELIVKSLLNGEANWIIFPEGRMVKTKKIISKGKFMIDSPGGVHEPHTGAAALALRAELYRRYLLSLAEENSPKLHPILEYLGFETADDIVRRATRIVPVNLTYYPIRAIENIASSMAEKLVRDLSERMVEEIMTEGTMLLSGVDLDMRFGPAIEIEKLLDPEWLRKAGEEKALHGYTVSGELKKKMRGTAYNVMQQYMRDIYAMTTVNHEHLFASFLRICPFERIKERDFRRRVFFAASLIRDRGVEDHDFYLHKSMEESQIHLLTDDRFSKYENFIQLAEEKGVVQRKNGCLFRDGTKLSIPLNYHQGRIDNPIEIMANEVEPLGRLQKLIRSFAWQPDFLLKILLVRYLLEKERQRYRRVCSSRDPGEGRRFGCLGKPFLLPAFRRRKGIVLVHSYLSVPEEVKALAVWLRRKGYWVYAPRLPGHGTSPEDLAARKYQEWLDSVERGYAIMDSVCDRVIVGGVAVGGSLALSLAVRIKEVAGVFAVCPPRTLKDYSTKFMPSLDVWDRMLNRLKGEGEQQFLDFTYGNSHVNYGKNPVAGVHQVGEFLDSMKKKYDAIAQPALIIQADENPVVDPAGARTLYDKLGSRKKEYCLLSFNRHVLVEGEDSHRVHRKISDFIEMI</sequence>
<dbReference type="PANTHER" id="PTHR11614">
    <property type="entry name" value="PHOSPHOLIPASE-RELATED"/>
    <property type="match status" value="1"/>
</dbReference>
<accession>A0A8D5FQ38</accession>
<dbReference type="GO" id="GO:0016746">
    <property type="term" value="F:acyltransferase activity"/>
    <property type="evidence" value="ECO:0007669"/>
    <property type="project" value="InterPro"/>
</dbReference>
<proteinExistence type="predicted"/>
<dbReference type="AlphaFoldDB" id="A0A8D5FQ38"/>
<evidence type="ECO:0000259" key="2">
    <source>
        <dbReference type="Pfam" id="PF12146"/>
    </source>
</evidence>
<organism evidence="3 4">
    <name type="scientific">Desulfomarina profundi</name>
    <dbReference type="NCBI Taxonomy" id="2772557"/>
    <lineage>
        <taxon>Bacteria</taxon>
        <taxon>Pseudomonadati</taxon>
        <taxon>Thermodesulfobacteriota</taxon>
        <taxon>Desulfobulbia</taxon>
        <taxon>Desulfobulbales</taxon>
        <taxon>Desulfobulbaceae</taxon>
        <taxon>Desulfomarina</taxon>
    </lineage>
</organism>
<dbReference type="KEGG" id="dbk:DGMP_30320"/>
<dbReference type="EMBL" id="AP024086">
    <property type="protein sequence ID" value="BCL62339.1"/>
    <property type="molecule type" value="Genomic_DNA"/>
</dbReference>
<dbReference type="Pfam" id="PF01553">
    <property type="entry name" value="Acyltransferase"/>
    <property type="match status" value="1"/>
</dbReference>
<evidence type="ECO:0000259" key="1">
    <source>
        <dbReference type="Pfam" id="PF01553"/>
    </source>
</evidence>